<accession>A0A0R1XFV4</accession>
<comment type="caution">
    <text evidence="4">The sequence shown here is derived from an EMBL/GenBank/DDBJ whole genome shotgun (WGS) entry which is preliminary data.</text>
</comment>
<name>A0A0R1XFV4_9LACO</name>
<dbReference type="STRING" id="1423782.FD32_GL000243"/>
<dbReference type="SUPFAM" id="SSF56235">
    <property type="entry name" value="N-terminal nucleophile aminohydrolases (Ntn hydrolases)"/>
    <property type="match status" value="1"/>
</dbReference>
<keyword evidence="5" id="KW-1185">Reference proteome</keyword>
<dbReference type="Gene3D" id="3.60.60.10">
    <property type="entry name" value="Penicillin V Acylase, Chain A"/>
    <property type="match status" value="1"/>
</dbReference>
<protein>
    <submittedName>
        <fullName evidence="4">Choloylglycine hydrolase</fullName>
    </submittedName>
</protein>
<dbReference type="InterPro" id="IPR052193">
    <property type="entry name" value="Peptidase_C59"/>
</dbReference>
<feature type="domain" description="Choloylglycine hydrolase/NAAA C-terminal" evidence="3">
    <location>
        <begin position="1"/>
        <end position="263"/>
    </location>
</feature>
<dbReference type="InterPro" id="IPR029132">
    <property type="entry name" value="CBAH/NAAA_C"/>
</dbReference>
<evidence type="ECO:0000256" key="2">
    <source>
        <dbReference type="ARBA" id="ARBA00022801"/>
    </source>
</evidence>
<evidence type="ECO:0000313" key="5">
    <source>
        <dbReference type="Proteomes" id="UP000051412"/>
    </source>
</evidence>
<sequence length="278" mass="31773">MDFPPRTPWKLTYLPVDYQWQPAIGHRVVINHHRILGGMRYFDGHYLIGDGINDAGLVCAELFFPVAADYQEWVRPQTLALTPQDFINWVLDSHDSVAAVLAELDQVSVVGQPWFDRQQYPFHWLLMDGSGTYVIEPLNGRLRARLNPAAVFTNTPDLDQQVGHLNAMLGLAGHQFSRATIHRLQTYFQPGPQGGNSVDRFKRAALARWRGRPSTPQQLRTFLQDVTVPHNQRHAHSYTHYQAVIDRYRGEYTFYDLASGQRVQKNLASLTGPVPNRF</sequence>
<dbReference type="Pfam" id="PF02275">
    <property type="entry name" value="CBAH"/>
    <property type="match status" value="1"/>
</dbReference>
<proteinExistence type="inferred from homology"/>
<dbReference type="InterPro" id="IPR029055">
    <property type="entry name" value="Ntn_hydrolases_N"/>
</dbReference>
<evidence type="ECO:0000256" key="1">
    <source>
        <dbReference type="ARBA" id="ARBA00006625"/>
    </source>
</evidence>
<keyword evidence="2 4" id="KW-0378">Hydrolase</keyword>
<comment type="similarity">
    <text evidence="1">Belongs to the peptidase C59 family.</text>
</comment>
<evidence type="ECO:0000313" key="4">
    <source>
        <dbReference type="EMBL" id="KRM26841.1"/>
    </source>
</evidence>
<evidence type="ECO:0000259" key="3">
    <source>
        <dbReference type="Pfam" id="PF02275"/>
    </source>
</evidence>
<dbReference type="GO" id="GO:0016787">
    <property type="term" value="F:hydrolase activity"/>
    <property type="evidence" value="ECO:0007669"/>
    <property type="project" value="UniProtKB-KW"/>
</dbReference>
<reference evidence="4 5" key="1">
    <citation type="journal article" date="2015" name="Genome Announc.">
        <title>Expanding the biotechnology potential of lactobacilli through comparative genomics of 213 strains and associated genera.</title>
        <authorList>
            <person name="Sun Z."/>
            <person name="Harris H.M."/>
            <person name="McCann A."/>
            <person name="Guo C."/>
            <person name="Argimon S."/>
            <person name="Zhang W."/>
            <person name="Yang X."/>
            <person name="Jeffery I.B."/>
            <person name="Cooney J.C."/>
            <person name="Kagawa T.F."/>
            <person name="Liu W."/>
            <person name="Song Y."/>
            <person name="Salvetti E."/>
            <person name="Wrobel A."/>
            <person name="Rasinkangas P."/>
            <person name="Parkhill J."/>
            <person name="Rea M.C."/>
            <person name="O'Sullivan O."/>
            <person name="Ritari J."/>
            <person name="Douillard F.P."/>
            <person name="Paul Ross R."/>
            <person name="Yang R."/>
            <person name="Briner A.E."/>
            <person name="Felis G.E."/>
            <person name="de Vos W.M."/>
            <person name="Barrangou R."/>
            <person name="Klaenhammer T.R."/>
            <person name="Caufield P.W."/>
            <person name="Cui Y."/>
            <person name="Zhang H."/>
            <person name="O'Toole P.W."/>
        </authorList>
    </citation>
    <scope>NUCLEOTIDE SEQUENCE [LARGE SCALE GENOMIC DNA]</scope>
    <source>
        <strain evidence="4 5">DSM 6035</strain>
    </source>
</reference>
<dbReference type="PANTHER" id="PTHR35527:SF2">
    <property type="entry name" value="HYDROLASE"/>
    <property type="match status" value="1"/>
</dbReference>
<organism evidence="4 5">
    <name type="scientific">Limosilactobacillus panis DSM 6035</name>
    <dbReference type="NCBI Taxonomy" id="1423782"/>
    <lineage>
        <taxon>Bacteria</taxon>
        <taxon>Bacillati</taxon>
        <taxon>Bacillota</taxon>
        <taxon>Bacilli</taxon>
        <taxon>Lactobacillales</taxon>
        <taxon>Lactobacillaceae</taxon>
        <taxon>Limosilactobacillus</taxon>
    </lineage>
</organism>
<dbReference type="PANTHER" id="PTHR35527">
    <property type="entry name" value="CHOLOYLGLYCINE HYDROLASE"/>
    <property type="match status" value="1"/>
</dbReference>
<dbReference type="AlphaFoldDB" id="A0A0R1XFV4"/>
<dbReference type="PATRIC" id="fig|1423782.4.peg.245"/>
<dbReference type="Proteomes" id="UP000051412">
    <property type="component" value="Unassembled WGS sequence"/>
</dbReference>
<dbReference type="EMBL" id="AZGM01000073">
    <property type="protein sequence ID" value="KRM26841.1"/>
    <property type="molecule type" value="Genomic_DNA"/>
</dbReference>
<gene>
    <name evidence="4" type="ORF">FD32_GL000243</name>
</gene>